<dbReference type="Proteomes" id="UP000464178">
    <property type="component" value="Chromosome"/>
</dbReference>
<dbReference type="KEGG" id="gms:SOIL9_43430"/>
<dbReference type="RefSeq" id="WP_162668107.1">
    <property type="nucleotide sequence ID" value="NZ_LR593886.1"/>
</dbReference>
<accession>A0A6P2CWK6</accession>
<sequence>MAIDAKNATWLKPFEEIRHAVAADGQWSRVLGAPGADLPTCGIHLAVFVEPFLGYLLDGTKTIESRFSITRQAPYEKVCKGDILLVKRSSGPIVGICRVGQVWFYNLDPESWSYIREHFARAICAQDPEFWKARESASYATLLQVKNVLSVEPVNWPKRSRQGWVVVSPGTAPDGGDES</sequence>
<dbReference type="SUPFAM" id="SSF88697">
    <property type="entry name" value="PUA domain-like"/>
    <property type="match status" value="1"/>
</dbReference>
<evidence type="ECO:0000313" key="1">
    <source>
        <dbReference type="EMBL" id="VTR93371.1"/>
    </source>
</evidence>
<protein>
    <submittedName>
        <fullName evidence="1">Marine sediment metagenome DNA, contig: S03H2_S05381</fullName>
    </submittedName>
</protein>
<reference evidence="1 2" key="1">
    <citation type="submission" date="2019-05" db="EMBL/GenBank/DDBJ databases">
        <authorList>
            <consortium name="Science for Life Laboratories"/>
        </authorList>
    </citation>
    <scope>NUCLEOTIDE SEQUENCE [LARGE SCALE GENOMIC DNA]</scope>
    <source>
        <strain evidence="1">Soil9</strain>
    </source>
</reference>
<name>A0A6P2CWK6_9BACT</name>
<keyword evidence="2" id="KW-1185">Reference proteome</keyword>
<gene>
    <name evidence="1" type="ORF">SOIL9_43430</name>
</gene>
<evidence type="ECO:0000313" key="2">
    <source>
        <dbReference type="Proteomes" id="UP000464178"/>
    </source>
</evidence>
<proteinExistence type="predicted"/>
<dbReference type="EMBL" id="LR593886">
    <property type="protein sequence ID" value="VTR93371.1"/>
    <property type="molecule type" value="Genomic_DNA"/>
</dbReference>
<organism evidence="1 2">
    <name type="scientific">Gemmata massiliana</name>
    <dbReference type="NCBI Taxonomy" id="1210884"/>
    <lineage>
        <taxon>Bacteria</taxon>
        <taxon>Pseudomonadati</taxon>
        <taxon>Planctomycetota</taxon>
        <taxon>Planctomycetia</taxon>
        <taxon>Gemmatales</taxon>
        <taxon>Gemmataceae</taxon>
        <taxon>Gemmata</taxon>
    </lineage>
</organism>
<dbReference type="AlphaFoldDB" id="A0A6P2CWK6"/>
<dbReference type="InterPro" id="IPR015947">
    <property type="entry name" value="PUA-like_sf"/>
</dbReference>